<dbReference type="AlphaFoldDB" id="A0A4U2Y3N5"/>
<evidence type="ECO:0000313" key="2">
    <source>
        <dbReference type="Proteomes" id="UP000307841"/>
    </source>
</evidence>
<sequence>MKDFPDSSGENCFLEIIRNWIFHQTGQSLEESYLYMVSGSFDFQYSAEWVSETEVFPKVDIVQKYRYDYYPTWLGISLTMVTPQNAKIGWEQIQTELNAGNIPIVRIDASKLPDMVDKKTATYMVVHRYNESEETVGVSSLFYNGQLPLSTLTACREAISIYGLPAHSWLKLQVVKEILTRDPSSLYKFVCTILCQDPKTGESIQNNINAFSDILQILTDLPTLLVRIQMHNLSNQFFHPLGPPESRKKMLQILKILHNANYLSIDTVSQYEKISSDWDLLKMLLYRSTIGQPKEALERIQDRLRNIGKLEKEAYEQILHEIKVK</sequence>
<evidence type="ECO:0000313" key="1">
    <source>
        <dbReference type="EMBL" id="TKI55090.1"/>
    </source>
</evidence>
<proteinExistence type="predicted"/>
<dbReference type="OrthoDB" id="9836758at2"/>
<name>A0A4U2Y3N5_9BACL</name>
<reference evidence="1 2" key="1">
    <citation type="submission" date="2019-04" db="EMBL/GenBank/DDBJ databases">
        <title>Whole genome sequencing of Brevibacillus sp. TGS2-1.</title>
        <authorList>
            <person name="Choi A."/>
        </authorList>
    </citation>
    <scope>NUCLEOTIDE SEQUENCE [LARGE SCALE GENOMIC DNA]</scope>
    <source>
        <strain evidence="1 2">TGS2-1</strain>
    </source>
</reference>
<dbReference type="EMBL" id="SZNK01000001">
    <property type="protein sequence ID" value="TKI55090.1"/>
    <property type="molecule type" value="Genomic_DNA"/>
</dbReference>
<keyword evidence="2" id="KW-1185">Reference proteome</keyword>
<gene>
    <name evidence="1" type="ORF">E8L90_06250</name>
</gene>
<organism evidence="1 2">
    <name type="scientific">Brevibacillus antibioticus</name>
    <dbReference type="NCBI Taxonomy" id="2570228"/>
    <lineage>
        <taxon>Bacteria</taxon>
        <taxon>Bacillati</taxon>
        <taxon>Bacillota</taxon>
        <taxon>Bacilli</taxon>
        <taxon>Bacillales</taxon>
        <taxon>Paenibacillaceae</taxon>
        <taxon>Brevibacillus</taxon>
    </lineage>
</organism>
<comment type="caution">
    <text evidence="1">The sequence shown here is derived from an EMBL/GenBank/DDBJ whole genome shotgun (WGS) entry which is preliminary data.</text>
</comment>
<protein>
    <submittedName>
        <fullName evidence="1">Uncharacterized protein</fullName>
    </submittedName>
</protein>
<dbReference type="RefSeq" id="WP_137028469.1">
    <property type="nucleotide sequence ID" value="NZ_SZNK01000001.1"/>
</dbReference>
<accession>A0A4U2Y3N5</accession>
<dbReference type="Proteomes" id="UP000307841">
    <property type="component" value="Unassembled WGS sequence"/>
</dbReference>